<evidence type="ECO:0000259" key="2">
    <source>
        <dbReference type="Pfam" id="PF17389"/>
    </source>
</evidence>
<dbReference type="Pfam" id="PF17389">
    <property type="entry name" value="Bac_rhamnosid6H"/>
    <property type="match status" value="1"/>
</dbReference>
<dbReference type="Proteomes" id="UP000315648">
    <property type="component" value="Unassembled WGS sequence"/>
</dbReference>
<dbReference type="Gene3D" id="1.50.10.10">
    <property type="match status" value="2"/>
</dbReference>
<gene>
    <name evidence="3" type="ORF">FPL22_14530</name>
</gene>
<dbReference type="OrthoDB" id="9761045at2"/>
<dbReference type="SUPFAM" id="SSF48208">
    <property type="entry name" value="Six-hairpin glycosidases"/>
    <property type="match status" value="1"/>
</dbReference>
<dbReference type="InterPro" id="IPR008902">
    <property type="entry name" value="Rhamnosid_concanavalin"/>
</dbReference>
<sequence>MSTPFDEALAGNARWIWAEGVAGPNSYVEFSRELDVGGDITEAWIQLSAETSLRLWVNGRLVHSGPPREVPPYFYFDTIDLRAHLMSGRNEVSIVAHHQGQNSQSYQAGTPAILVAGRFAVAGMAEIDFSETGGWRTRRMTRYRQDAHRLFGCLGFSERVDFAAVDLPWGEACAVALHPWTERPTALARDLPEWRETVRVPVSQVAHEGGWLIDMGQEVSGYVEIHVHADRPLTLAVSYAEALIAGRVDATKAGMNYSDRLELIAGEAKWRSYEKRAFRFLQLDAPVDVKALRVIEHVWPYEPVWAKAGDGSELIRRIREVSARTIELNTEDMLTDCPWRERAQYLDSQFYMGAMFQLFGTLEPIRRFLHQFPRGADATGLLRACYPSPAAMIVIPDFSMSYAVLLLRYLELSGDLETVRKNLPLAERGVLAYRQYEDAAGLLVDVPGWIFLDNTFELPKFPRSAGLNAVYHGGYRALAALLRTCGDEKRAAEFDAIAVRLRAAFREVFLRDGRLLDADSTPEHEKHRQWVYHHGGGKGGSFRLQVEFRKSEAAHPLRLAVHGGARVWIDGVDVASVKEGGSWTRSAIYQPITLPTPADTSWHRLELEVEFSGIDWECYLSSLSDVEWRDARVNGRAVELRVNPWAWLTQTTVGYAAYHGLLEDDEAKELLKACLPQRYVLPYPKRTTPFFAQIGEAAADEKRILPCNVPASLFHFCHALKRYGMEREARELLMPIYAGMLERGATTWWEEWNTGSSLCHAWASFVVEFIDE</sequence>
<organism evidence="3 4">
    <name type="scientific">Rariglobus hedericola</name>
    <dbReference type="NCBI Taxonomy" id="2597822"/>
    <lineage>
        <taxon>Bacteria</taxon>
        <taxon>Pseudomonadati</taxon>
        <taxon>Verrucomicrobiota</taxon>
        <taxon>Opitutia</taxon>
        <taxon>Opitutales</taxon>
        <taxon>Opitutaceae</taxon>
        <taxon>Rariglobus</taxon>
    </lineage>
</organism>
<dbReference type="InterPro" id="IPR035396">
    <property type="entry name" value="Bac_rhamnosid6H"/>
</dbReference>
<name>A0A556QKZ9_9BACT</name>
<feature type="domain" description="Alpha-L-rhamnosidase concanavalin-like" evidence="1">
    <location>
        <begin position="207"/>
        <end position="285"/>
    </location>
</feature>
<dbReference type="Gene3D" id="2.60.120.260">
    <property type="entry name" value="Galactose-binding domain-like"/>
    <property type="match status" value="2"/>
</dbReference>
<dbReference type="GO" id="GO:0005975">
    <property type="term" value="P:carbohydrate metabolic process"/>
    <property type="evidence" value="ECO:0007669"/>
    <property type="project" value="InterPro"/>
</dbReference>
<keyword evidence="4" id="KW-1185">Reference proteome</keyword>
<feature type="domain" description="Alpha-L-rhamnosidase six-hairpin glycosidase" evidence="2">
    <location>
        <begin position="314"/>
        <end position="518"/>
    </location>
</feature>
<dbReference type="RefSeq" id="WP_144353711.1">
    <property type="nucleotide sequence ID" value="NZ_CBCRVV010000013.1"/>
</dbReference>
<dbReference type="InterPro" id="IPR012341">
    <property type="entry name" value="6hp_glycosidase-like_sf"/>
</dbReference>
<dbReference type="Pfam" id="PF05592">
    <property type="entry name" value="Bac_rhamnosid"/>
    <property type="match status" value="1"/>
</dbReference>
<evidence type="ECO:0000259" key="1">
    <source>
        <dbReference type="Pfam" id="PF05592"/>
    </source>
</evidence>
<dbReference type="EMBL" id="VMBG01000002">
    <property type="protein sequence ID" value="TSJ77308.1"/>
    <property type="molecule type" value="Genomic_DNA"/>
</dbReference>
<accession>A0A556QKZ9</accession>
<dbReference type="PANTHER" id="PTHR34987">
    <property type="entry name" value="C, PUTATIVE (AFU_ORTHOLOGUE AFUA_3G02880)-RELATED"/>
    <property type="match status" value="1"/>
</dbReference>
<evidence type="ECO:0000313" key="3">
    <source>
        <dbReference type="EMBL" id="TSJ77308.1"/>
    </source>
</evidence>
<dbReference type="InterPro" id="IPR008928">
    <property type="entry name" value="6-hairpin_glycosidase_sf"/>
</dbReference>
<protein>
    <submittedName>
        <fullName evidence="3">Bacterial alpha-L-rhamnosidase</fullName>
    </submittedName>
</protein>
<reference evidence="3 4" key="1">
    <citation type="submission" date="2019-07" db="EMBL/GenBank/DDBJ databases">
        <title>Description of 53C-WASEF.</title>
        <authorList>
            <person name="Pitt A."/>
            <person name="Hahn M.W."/>
        </authorList>
    </citation>
    <scope>NUCLEOTIDE SEQUENCE [LARGE SCALE GENOMIC DNA]</scope>
    <source>
        <strain evidence="3 4">53C-WASEF</strain>
    </source>
</reference>
<comment type="caution">
    <text evidence="3">The sequence shown here is derived from an EMBL/GenBank/DDBJ whole genome shotgun (WGS) entry which is preliminary data.</text>
</comment>
<dbReference type="PANTHER" id="PTHR34987:SF2">
    <property type="entry name" value="B, PUTATIVE (AFU_ORTHOLOGUE AFUA_7G05040)-RELATED"/>
    <property type="match status" value="1"/>
</dbReference>
<dbReference type="AlphaFoldDB" id="A0A556QKZ9"/>
<evidence type="ECO:0000313" key="4">
    <source>
        <dbReference type="Proteomes" id="UP000315648"/>
    </source>
</evidence>
<proteinExistence type="predicted"/>